<evidence type="ECO:0000313" key="3">
    <source>
        <dbReference type="Proteomes" id="UP000292781"/>
    </source>
</evidence>
<comment type="caution">
    <text evidence="2">The sequence shown here is derived from an EMBL/GenBank/DDBJ whole genome shotgun (WGS) entry which is preliminary data.</text>
</comment>
<dbReference type="EMBL" id="SJFN01000008">
    <property type="protein sequence ID" value="TBW39304.1"/>
    <property type="molecule type" value="Genomic_DNA"/>
</dbReference>
<dbReference type="OrthoDB" id="9780606at2"/>
<dbReference type="Proteomes" id="UP000292781">
    <property type="component" value="Unassembled WGS sequence"/>
</dbReference>
<dbReference type="NCBIfam" id="TIGR02786">
    <property type="entry name" value="addB_alphas"/>
    <property type="match status" value="1"/>
</dbReference>
<dbReference type="Gene3D" id="3.90.320.10">
    <property type="match status" value="1"/>
</dbReference>
<dbReference type="Pfam" id="PF12705">
    <property type="entry name" value="PDDEXK_1"/>
    <property type="match status" value="1"/>
</dbReference>
<dbReference type="SUPFAM" id="SSF52540">
    <property type="entry name" value="P-loop containing nucleoside triphosphate hydrolases"/>
    <property type="match status" value="1"/>
</dbReference>
<dbReference type="InterPro" id="IPR027417">
    <property type="entry name" value="P-loop_NTPase"/>
</dbReference>
<name>A0A4Q9VUF8_9HYPH</name>
<sequence>MSIDAGRPFLATLARAFLDGTLVPGTAFDPADPTAMADALILVPTRRAARALRDALLAELAAGGGEAVALLPEIRPFGDVDEDGDFGEADDDLAPVATPLERRLAMTRLVLGWTAGLAAGSRNPATGAAPTVPATPAEAVRLASALLVLMDQVVAEGADWSLLDGLVPEDHAAWWQLTRDFLAIATRAWPAHLAERGLDDPAVRRHAAIRRTARRLAEAPPKGPVIAAGSTGSVPSTAELIAVVSRLETGAVVLPGLDFDLDAAAWDSLEPETGDPVPGHPQYGLRLLLDRLGVTRDDVARLGAPPTPNEAARRRLLSEALRPAATTQDWRTFAAAIAEGRFDLPAALAGVGLIEARNDAEEALAVALVLREAIEDPAATAALVTPDRNLARRVAAELGRWGLEIDDSAGRPFGHTRPAVLARLIAETALGGFDPVTVAALLAHPLARFGRRAAAAARLARVIELIALRGPRTVPTGAGLIEAFDEAAAEIAAHPGRTAAARARIRPAERAEARALLVDLVDALAPLEALGDRATVDLPTLVATHVAALGAIAADADGSDAALYADEDGEALAAALAGLVEAAASEGAAIRFAAAAWPGFFEALLGDVAVNRRTAPGARLFVYGPLEARLLSFDLVVLAGLDEGIWPVPARADPWLSRPMRRDLALEAPERRIGLSAHDFAQAAAAPRVILARAARAGGSPTVPSRWLQRLSTLIGAAGTARIKAPMAAPLAWARRIDRPDAPPRAVARPSPRPPVALRPNRLSITEIETWIRDPYAIFARHVLRLTALDPLGRSIGAAERGTFVHDTLAAFLREGTSVRGAVAPARLSELAEIELARFAAFPEVVALWRPRLAAIGRWWLAVEAERDPLVAERHAEIAGRWVFPVDGVDFTLSGRADRIDLMTDGRLALLDYKTGRPPSEKAVQALMAPQLPLEAAMVRAGAFGPDLVGKAIAEIAYLHLTGGAAGGSWESRGRGGTEARDAEALADAARDRLEELVRLFRRPETGYPSRPRVQFEKDRGGDYDHLARVAEWAAGTTPEATDP</sequence>
<dbReference type="AlphaFoldDB" id="A0A4Q9VUF8"/>
<accession>A0A4Q9VUF8</accession>
<evidence type="ECO:0000313" key="2">
    <source>
        <dbReference type="EMBL" id="TBW39304.1"/>
    </source>
</evidence>
<dbReference type="InterPro" id="IPR011604">
    <property type="entry name" value="PDDEXK-like_dom_sf"/>
</dbReference>
<evidence type="ECO:0000259" key="1">
    <source>
        <dbReference type="Pfam" id="PF12705"/>
    </source>
</evidence>
<reference evidence="2 3" key="1">
    <citation type="submission" date="2019-02" db="EMBL/GenBank/DDBJ databases">
        <title>Siculibacillus lacustris gen. nov., sp. nov., a new rosette-forming bacterium isolated from a freshwater crater lake (Lake St. Ana, Romania).</title>
        <authorList>
            <person name="Felfoldi T."/>
            <person name="Marton Z."/>
            <person name="Szabo A."/>
            <person name="Mentes A."/>
            <person name="Boka K."/>
            <person name="Marialigeti K."/>
            <person name="Mathe I."/>
            <person name="Koncz M."/>
            <person name="Schumann P."/>
            <person name="Toth E."/>
        </authorList>
    </citation>
    <scope>NUCLEOTIDE SEQUENCE [LARGE SCALE GENOMIC DNA]</scope>
    <source>
        <strain evidence="2 3">SA-279</strain>
    </source>
</reference>
<organism evidence="2 3">
    <name type="scientific">Siculibacillus lacustris</name>
    <dbReference type="NCBI Taxonomy" id="1549641"/>
    <lineage>
        <taxon>Bacteria</taxon>
        <taxon>Pseudomonadati</taxon>
        <taxon>Pseudomonadota</taxon>
        <taxon>Alphaproteobacteria</taxon>
        <taxon>Hyphomicrobiales</taxon>
        <taxon>Ancalomicrobiaceae</taxon>
        <taxon>Siculibacillus</taxon>
    </lineage>
</organism>
<keyword evidence="3" id="KW-1185">Reference proteome</keyword>
<dbReference type="InterPro" id="IPR038726">
    <property type="entry name" value="PDDEXK_AddAB-type"/>
</dbReference>
<protein>
    <submittedName>
        <fullName evidence="2">Double-strand break repair protein AddB</fullName>
    </submittedName>
</protein>
<dbReference type="InterPro" id="IPR014153">
    <property type="entry name" value="Ds_break_AddB"/>
</dbReference>
<proteinExistence type="predicted"/>
<gene>
    <name evidence="2" type="primary">addB</name>
    <name evidence="2" type="ORF">EYW49_06890</name>
</gene>
<feature type="domain" description="PD-(D/E)XK endonuclease-like" evidence="1">
    <location>
        <begin position="762"/>
        <end position="998"/>
    </location>
</feature>